<dbReference type="SUPFAM" id="SSF116734">
    <property type="entry name" value="DNA methylase specificity domain"/>
    <property type="match status" value="1"/>
</dbReference>
<organism evidence="5 6">
    <name type="scientific">Streptomyces rhizosphaericus</name>
    <dbReference type="NCBI Taxonomy" id="114699"/>
    <lineage>
        <taxon>Bacteria</taxon>
        <taxon>Bacillati</taxon>
        <taxon>Actinomycetota</taxon>
        <taxon>Actinomycetes</taxon>
        <taxon>Kitasatosporales</taxon>
        <taxon>Streptomycetaceae</taxon>
        <taxon>Streptomyces</taxon>
        <taxon>Streptomyces violaceusniger group</taxon>
    </lineage>
</organism>
<protein>
    <submittedName>
        <fullName evidence="5">N-6 DNA methylase</fullName>
    </submittedName>
</protein>
<dbReference type="InterPro" id="IPR052916">
    <property type="entry name" value="Type-I_RE_MTase_Subunit"/>
</dbReference>
<dbReference type="PRINTS" id="PR00507">
    <property type="entry name" value="N12N6MTFRASE"/>
</dbReference>
<dbReference type="GO" id="GO:0032259">
    <property type="term" value="P:methylation"/>
    <property type="evidence" value="ECO:0007669"/>
    <property type="project" value="UniProtKB-KW"/>
</dbReference>
<gene>
    <name evidence="5" type="ORF">GCM10009576_058750</name>
</gene>
<dbReference type="CDD" id="cd02440">
    <property type="entry name" value="AdoMet_MTases"/>
    <property type="match status" value="1"/>
</dbReference>
<dbReference type="SUPFAM" id="SSF53335">
    <property type="entry name" value="S-adenosyl-L-methionine-dependent methyltransferases"/>
    <property type="match status" value="1"/>
</dbReference>
<keyword evidence="5" id="KW-0808">Transferase</keyword>
<dbReference type="GO" id="GO:0008168">
    <property type="term" value="F:methyltransferase activity"/>
    <property type="evidence" value="ECO:0007669"/>
    <property type="project" value="UniProtKB-KW"/>
</dbReference>
<evidence type="ECO:0000313" key="6">
    <source>
        <dbReference type="Proteomes" id="UP001500033"/>
    </source>
</evidence>
<dbReference type="Gene3D" id="3.40.50.150">
    <property type="entry name" value="Vaccinia Virus protein VP39"/>
    <property type="match status" value="1"/>
</dbReference>
<dbReference type="Pfam" id="PF02384">
    <property type="entry name" value="N6_Mtase"/>
    <property type="match status" value="1"/>
</dbReference>
<dbReference type="InterPro" id="IPR036388">
    <property type="entry name" value="WH-like_DNA-bd_sf"/>
</dbReference>
<dbReference type="InterPro" id="IPR044946">
    <property type="entry name" value="Restrct_endonuc_typeI_TRD_sf"/>
</dbReference>
<dbReference type="InterPro" id="IPR003356">
    <property type="entry name" value="DNA_methylase_A-5"/>
</dbReference>
<keyword evidence="1" id="KW-0680">Restriction system</keyword>
<dbReference type="Proteomes" id="UP001500033">
    <property type="component" value="Unassembled WGS sequence"/>
</dbReference>
<dbReference type="EMBL" id="BAAAIE010000041">
    <property type="protein sequence ID" value="GAA0987943.1"/>
    <property type="molecule type" value="Genomic_DNA"/>
</dbReference>
<feature type="domain" description="DNA methylase adenine-specific" evidence="4">
    <location>
        <begin position="185"/>
        <end position="399"/>
    </location>
</feature>
<name>A0ABN1SFU8_9ACTN</name>
<evidence type="ECO:0000256" key="2">
    <source>
        <dbReference type="ARBA" id="ARBA00023125"/>
    </source>
</evidence>
<dbReference type="PANTHER" id="PTHR42998:SF1">
    <property type="entry name" value="TYPE I RESTRICTION ENZYME HINDI METHYLASE SUBUNIT"/>
    <property type="match status" value="1"/>
</dbReference>
<dbReference type="PROSITE" id="PS00092">
    <property type="entry name" value="N6_MTASE"/>
    <property type="match status" value="1"/>
</dbReference>
<evidence type="ECO:0000313" key="5">
    <source>
        <dbReference type="EMBL" id="GAA0987943.1"/>
    </source>
</evidence>
<reference evidence="5 6" key="1">
    <citation type="journal article" date="2019" name="Int. J. Syst. Evol. Microbiol.">
        <title>The Global Catalogue of Microorganisms (GCM) 10K type strain sequencing project: providing services to taxonomists for standard genome sequencing and annotation.</title>
        <authorList>
            <consortium name="The Broad Institute Genomics Platform"/>
            <consortium name="The Broad Institute Genome Sequencing Center for Infectious Disease"/>
            <person name="Wu L."/>
            <person name="Ma J."/>
        </authorList>
    </citation>
    <scope>NUCLEOTIDE SEQUENCE [LARGE SCALE GENOMIC DNA]</scope>
    <source>
        <strain evidence="5 6">JCM 11445</strain>
    </source>
</reference>
<keyword evidence="2" id="KW-0238">DNA-binding</keyword>
<comment type="caution">
    <text evidence="5">The sequence shown here is derived from an EMBL/GenBank/DDBJ whole genome shotgun (WGS) entry which is preliminary data.</text>
</comment>
<proteinExistence type="predicted"/>
<sequence length="697" mass="74669">MSGQQTTVSTSDIARIAGVGRATVTNWRRRHADFPKPAGGTEARPSFDLEEVESWLGDHGRLPEPTEDQKLWRGVLREADDAGLGAAVARAALFLVFLERAGHTSPDAMYVRPGGGPDLDAELGGEILREIGRTLPEMPGPLALLRSPNLMRDLSNAVTKRPPAEVLGTLLTRFRSETRGRVPGTPMPVAAFMATLARAATPAGSFRTVLDPSCGTGDLLEAARVQGAGYVYGEEKDLPIAQLAAAQMAVRLTGPGEGSTIRSGDALHEDRAYGPEIDAVLCNPPYSQRDWGAEELAYASRWEYGLPARSESELAWVQHCLARVRPGGPVVMLLPPAVAARSSGRRIRAELLRRGALRAVIALPPGAAQPAHIGLHIWVLQHPESEGRPRMENVLFMNCPSVPAGPSPDRPQVTWRELLTAPEKHGEVPGLSRSVPIIDLLDDTVDLTPAPRLAGPYEITRPDELRRTLGGSQGSLSSSLSRAVNLSPGREWGTPRTADQWTTASVADLIRTGALTLLRPKTTGPPASQDTSMAGQPVLKAADVIAGRPPSGTIPEPEDGAVRIEAGDVIVPSTVLSEGKYTARVADARTDARALLGRNLHLLRPDPSRLDSWFLAGFLADPTNVQRASQGSSVVRVDARRLQVPLLPLEEQQTYGAAFRRLRSFTEALRRATAQGEDVVGQLHDALTAGTLKPPAD</sequence>
<dbReference type="InterPro" id="IPR029063">
    <property type="entry name" value="SAM-dependent_MTases_sf"/>
</dbReference>
<dbReference type="Gene3D" id="3.90.220.20">
    <property type="entry name" value="DNA methylase specificity domains"/>
    <property type="match status" value="1"/>
</dbReference>
<evidence type="ECO:0000256" key="1">
    <source>
        <dbReference type="ARBA" id="ARBA00022747"/>
    </source>
</evidence>
<accession>A0ABN1SFU8</accession>
<feature type="region of interest" description="Disordered" evidence="3">
    <location>
        <begin position="470"/>
        <end position="496"/>
    </location>
</feature>
<keyword evidence="6" id="KW-1185">Reference proteome</keyword>
<evidence type="ECO:0000259" key="4">
    <source>
        <dbReference type="Pfam" id="PF02384"/>
    </source>
</evidence>
<keyword evidence="5" id="KW-0489">Methyltransferase</keyword>
<evidence type="ECO:0000256" key="3">
    <source>
        <dbReference type="SAM" id="MobiDB-lite"/>
    </source>
</evidence>
<dbReference type="Gene3D" id="1.10.10.10">
    <property type="entry name" value="Winged helix-like DNA-binding domain superfamily/Winged helix DNA-binding domain"/>
    <property type="match status" value="1"/>
</dbReference>
<dbReference type="PANTHER" id="PTHR42998">
    <property type="entry name" value="TYPE I RESTRICTION ENZYME HINDVIIP M PROTEIN-RELATED"/>
    <property type="match status" value="1"/>
</dbReference>
<dbReference type="InterPro" id="IPR002052">
    <property type="entry name" value="DNA_methylase_N6_adenine_CS"/>
</dbReference>